<dbReference type="RefSeq" id="WP_185180538.1">
    <property type="nucleotide sequence ID" value="NZ_CBCSEP010000024.1"/>
</dbReference>
<dbReference type="SUPFAM" id="SSF55718">
    <property type="entry name" value="SCP-like"/>
    <property type="match status" value="1"/>
</dbReference>
<dbReference type="GO" id="GO:0030649">
    <property type="term" value="P:aminoglycoside antibiotic catabolic process"/>
    <property type="evidence" value="ECO:0007669"/>
    <property type="project" value="TreeGrafter"/>
</dbReference>
<dbReference type="Pfam" id="PF13530">
    <property type="entry name" value="SCP2_2"/>
    <property type="match status" value="1"/>
</dbReference>
<sequence>MLIRQLTKEEFDARKELSEFAFQFQFTPERLQEERERFQPGNYWGVFDEQGRMLSGLNLIPFEIYVQGRVLRMGGLAAVASWPETRRGGNITKLLERTLEAMREQGQTVSMLAPFQFPFYRKYGWEFTIERKRYEIEMALLPKSRESRGSMERVPKEAQELVAIYQAFASRYNGTLHRSEDWWSRKVLRKPGLAAVWRNDSGVPAGYIIYEVQNRLFTVHDWAYADEEARAEIWRFIANHDSMAERVSITVPADDALGFLLPDPRFKQELVPYFMSRVVDVEGFIEQYPFHPAEKEEGLTLDISDSYAPWNNRRFRIIFRADGAARVQQSAQSADRESGERLGNEELPAASCDIRALTAMLLGNRRPQWLRQAGLIQGDREALELLESRIPVRTSYLADFF</sequence>
<protein>
    <submittedName>
        <fullName evidence="2">GNAT family N-acetyltransferase</fullName>
    </submittedName>
</protein>
<dbReference type="Gene3D" id="3.30.1050.10">
    <property type="entry name" value="SCP2 sterol-binding domain"/>
    <property type="match status" value="1"/>
</dbReference>
<comment type="caution">
    <text evidence="2">The sequence shown here is derived from an EMBL/GenBank/DDBJ whole genome shotgun (WGS) entry which is preliminary data.</text>
</comment>
<dbReference type="PANTHER" id="PTHR37817:SF1">
    <property type="entry name" value="N-ACETYLTRANSFERASE EIS"/>
    <property type="match status" value="1"/>
</dbReference>
<reference evidence="2 3" key="1">
    <citation type="submission" date="2020-08" db="EMBL/GenBank/DDBJ databases">
        <title>Cohnella phylogeny.</title>
        <authorList>
            <person name="Dunlap C."/>
        </authorList>
    </citation>
    <scope>NUCLEOTIDE SEQUENCE [LARGE SCALE GENOMIC DNA]</scope>
    <source>
        <strain evidence="2 3">DSM 103658</strain>
    </source>
</reference>
<dbReference type="InterPro" id="IPR041380">
    <property type="entry name" value="Acetyltransf_17"/>
</dbReference>
<dbReference type="Pfam" id="PF17668">
    <property type="entry name" value="Acetyltransf_17"/>
    <property type="match status" value="1"/>
</dbReference>
<dbReference type="InterPro" id="IPR000182">
    <property type="entry name" value="GNAT_dom"/>
</dbReference>
<dbReference type="Proteomes" id="UP000574133">
    <property type="component" value="Unassembled WGS sequence"/>
</dbReference>
<dbReference type="SUPFAM" id="SSF55729">
    <property type="entry name" value="Acyl-CoA N-acyltransferases (Nat)"/>
    <property type="match status" value="1"/>
</dbReference>
<gene>
    <name evidence="2" type="ORF">H4Q31_18475</name>
</gene>
<dbReference type="Pfam" id="PF13527">
    <property type="entry name" value="Acetyltransf_9"/>
    <property type="match status" value="1"/>
</dbReference>
<dbReference type="InterPro" id="IPR036527">
    <property type="entry name" value="SCP2_sterol-bd_dom_sf"/>
</dbReference>
<dbReference type="Gene3D" id="3.40.630.30">
    <property type="match status" value="2"/>
</dbReference>
<proteinExistence type="predicted"/>
<evidence type="ECO:0000313" key="3">
    <source>
        <dbReference type="Proteomes" id="UP000574133"/>
    </source>
</evidence>
<dbReference type="AlphaFoldDB" id="A0A841TE22"/>
<dbReference type="InterPro" id="IPR016181">
    <property type="entry name" value="Acyl_CoA_acyltransferase"/>
</dbReference>
<dbReference type="InterPro" id="IPR051554">
    <property type="entry name" value="Acetyltransferase_Eis"/>
</dbReference>
<dbReference type="GO" id="GO:0034069">
    <property type="term" value="F:aminoglycoside N-acetyltransferase activity"/>
    <property type="evidence" value="ECO:0007669"/>
    <property type="project" value="TreeGrafter"/>
</dbReference>
<organism evidence="2 3">
    <name type="scientific">Cohnella lubricantis</name>
    <dbReference type="NCBI Taxonomy" id="2163172"/>
    <lineage>
        <taxon>Bacteria</taxon>
        <taxon>Bacillati</taxon>
        <taxon>Bacillota</taxon>
        <taxon>Bacilli</taxon>
        <taxon>Bacillales</taxon>
        <taxon>Paenibacillaceae</taxon>
        <taxon>Cohnella</taxon>
    </lineage>
</organism>
<feature type="domain" description="N-acetyltransferase" evidence="1">
    <location>
        <begin position="1"/>
        <end position="143"/>
    </location>
</feature>
<name>A0A841TE22_9BACL</name>
<evidence type="ECO:0000259" key="1">
    <source>
        <dbReference type="PROSITE" id="PS51186"/>
    </source>
</evidence>
<dbReference type="PANTHER" id="PTHR37817">
    <property type="entry name" value="N-ACETYLTRANSFERASE EIS"/>
    <property type="match status" value="1"/>
</dbReference>
<evidence type="ECO:0000313" key="2">
    <source>
        <dbReference type="EMBL" id="MBB6679282.1"/>
    </source>
</evidence>
<keyword evidence="3" id="KW-1185">Reference proteome</keyword>
<dbReference type="PROSITE" id="PS51186">
    <property type="entry name" value="GNAT"/>
    <property type="match status" value="1"/>
</dbReference>
<dbReference type="EMBL" id="JACJVN010000077">
    <property type="protein sequence ID" value="MBB6679282.1"/>
    <property type="molecule type" value="Genomic_DNA"/>
</dbReference>
<keyword evidence="2" id="KW-0808">Transferase</keyword>
<dbReference type="InterPro" id="IPR025559">
    <property type="entry name" value="Eis_dom"/>
</dbReference>
<accession>A0A841TE22</accession>